<keyword evidence="1" id="KW-0812">Transmembrane</keyword>
<feature type="transmembrane region" description="Helical" evidence="1">
    <location>
        <begin position="126"/>
        <end position="146"/>
    </location>
</feature>
<dbReference type="Proteomes" id="UP000293520">
    <property type="component" value="Unassembled WGS sequence"/>
</dbReference>
<feature type="transmembrane region" description="Helical" evidence="1">
    <location>
        <begin position="53"/>
        <end position="70"/>
    </location>
</feature>
<evidence type="ECO:0000256" key="1">
    <source>
        <dbReference type="SAM" id="Phobius"/>
    </source>
</evidence>
<evidence type="ECO:0000313" key="3">
    <source>
        <dbReference type="Proteomes" id="UP000293520"/>
    </source>
</evidence>
<comment type="caution">
    <text evidence="2">The sequence shown here is derived from an EMBL/GenBank/DDBJ whole genome shotgun (WGS) entry which is preliminary data.</text>
</comment>
<dbReference type="EMBL" id="SISK01000009">
    <property type="protein sequence ID" value="TBN38646.1"/>
    <property type="molecule type" value="Genomic_DNA"/>
</dbReference>
<keyword evidence="3" id="KW-1185">Reference proteome</keyword>
<protein>
    <submittedName>
        <fullName evidence="2">Uncharacterized protein</fullName>
    </submittedName>
</protein>
<feature type="transmembrane region" description="Helical" evidence="1">
    <location>
        <begin position="166"/>
        <end position="184"/>
    </location>
</feature>
<evidence type="ECO:0000313" key="2">
    <source>
        <dbReference type="EMBL" id="TBN38646.1"/>
    </source>
</evidence>
<gene>
    <name evidence="2" type="ORF">EYE42_12190</name>
</gene>
<feature type="transmembrane region" description="Helical" evidence="1">
    <location>
        <begin position="20"/>
        <end position="37"/>
    </location>
</feature>
<keyword evidence="1" id="KW-0472">Membrane</keyword>
<organism evidence="2 3">
    <name type="scientific">Paracoccus subflavus</name>
    <dbReference type="NCBI Taxonomy" id="2528244"/>
    <lineage>
        <taxon>Bacteria</taxon>
        <taxon>Pseudomonadati</taxon>
        <taxon>Pseudomonadota</taxon>
        <taxon>Alphaproteobacteria</taxon>
        <taxon>Rhodobacterales</taxon>
        <taxon>Paracoccaceae</taxon>
        <taxon>Paracoccus</taxon>
    </lineage>
</organism>
<sequence length="199" mass="22177">MMVCILARWQPGIGDPGWRGWATVLLYLAAMVIAWRASRATFPPATRLRERSFWMLTALILGFLAVNKQLDLQSALTALGRCMAHAQGWYGQRRLVQVAFLAGLAIAGVVFVAALLHLLRGSWPRSALPVIGLVFVCTFVLMRAAGFHHMDRILGVPLLRLRANNVLEWTGPILIMLGALRVSYQRGRPVHHHTDRVLP</sequence>
<dbReference type="RefSeq" id="WP_130991599.1">
    <property type="nucleotide sequence ID" value="NZ_SISK01000009.1"/>
</dbReference>
<keyword evidence="1" id="KW-1133">Transmembrane helix</keyword>
<name>A0A4Q9FZC1_9RHOB</name>
<dbReference type="AlphaFoldDB" id="A0A4Q9FZC1"/>
<dbReference type="OrthoDB" id="428401at2"/>
<accession>A0A4Q9FZC1</accession>
<proteinExistence type="predicted"/>
<reference evidence="2 3" key="1">
    <citation type="submission" date="2019-02" db="EMBL/GenBank/DDBJ databases">
        <title>Paracoccus subflavus sp. nov., isolated from marine sediment of the Pacific Ocean.</title>
        <authorList>
            <person name="Zhang G."/>
        </authorList>
    </citation>
    <scope>NUCLEOTIDE SEQUENCE [LARGE SCALE GENOMIC DNA]</scope>
    <source>
        <strain evidence="2 3">GY0581</strain>
    </source>
</reference>
<feature type="transmembrane region" description="Helical" evidence="1">
    <location>
        <begin position="98"/>
        <end position="119"/>
    </location>
</feature>